<feature type="signal peptide" evidence="2">
    <location>
        <begin position="1"/>
        <end position="15"/>
    </location>
</feature>
<evidence type="ECO:0008006" key="5">
    <source>
        <dbReference type="Google" id="ProtNLM"/>
    </source>
</evidence>
<reference evidence="3" key="1">
    <citation type="submission" date="2022-08" db="EMBL/GenBank/DDBJ databases">
        <authorList>
            <consortium name="DOE Joint Genome Institute"/>
            <person name="Min B."/>
            <person name="Riley R."/>
            <person name="Sierra-Patev S."/>
            <person name="Naranjo-Ortiz M."/>
            <person name="Looney B."/>
            <person name="Konkel Z."/>
            <person name="Slot J.C."/>
            <person name="Sakamoto Y."/>
            <person name="Steenwyk J.L."/>
            <person name="Rokas A."/>
            <person name="Carro J."/>
            <person name="Camarero S."/>
            <person name="Ferreira P."/>
            <person name="Molpeceres G."/>
            <person name="Ruiz-Duenas F.J."/>
            <person name="Serrano A."/>
            <person name="Henrissat B."/>
            <person name="Drula E."/>
            <person name="Hughes K.W."/>
            <person name="Mata J.L."/>
            <person name="Ishikawa N.K."/>
            <person name="Vargas-Isla R."/>
            <person name="Ushijima S."/>
            <person name="Smith C.A."/>
            <person name="Ahrendt S."/>
            <person name="Andreopoulos W."/>
            <person name="He G."/>
            <person name="Labutti K."/>
            <person name="Lipzen A."/>
            <person name="Ng V."/>
            <person name="Sandor L."/>
            <person name="Barry K."/>
            <person name="Martinez A.T."/>
            <person name="Xiao Y."/>
            <person name="Gibbons J.G."/>
            <person name="Terashima K."/>
            <person name="Hibbett D.S."/>
            <person name="Grigoriev I.V."/>
        </authorList>
    </citation>
    <scope>NUCLEOTIDE SEQUENCE</scope>
    <source>
        <strain evidence="3">TFB10291</strain>
    </source>
</reference>
<keyword evidence="2" id="KW-0732">Signal</keyword>
<feature type="compositionally biased region" description="Basic and acidic residues" evidence="1">
    <location>
        <begin position="142"/>
        <end position="160"/>
    </location>
</feature>
<dbReference type="EMBL" id="MU793722">
    <property type="protein sequence ID" value="KAJ3780494.1"/>
    <property type="molecule type" value="Genomic_DNA"/>
</dbReference>
<sequence length="176" mass="19990">MNTVMWICLSSHVHAVILAIVDNGVPFGIELSIVPVDNTWWFTIWMHIIGGDRCCGLSRSRERQLLCDRPHIFFNFNGSARHSLEHMSWRQRRRIATITDTAQGPVVGLWLLGPCFRGGNERADVAHEWSEGFEIQSKQPKLRPELRGNDRNPNGPDERILTTPSGSGKGLDEYEQ</sequence>
<dbReference type="AlphaFoldDB" id="A0AA38KKP4"/>
<dbReference type="Proteomes" id="UP001163798">
    <property type="component" value="Unassembled WGS sequence"/>
</dbReference>
<feature type="region of interest" description="Disordered" evidence="1">
    <location>
        <begin position="134"/>
        <end position="176"/>
    </location>
</feature>
<keyword evidence="4" id="KW-1185">Reference proteome</keyword>
<protein>
    <recommendedName>
        <fullName evidence="5">Secreted protein</fullName>
    </recommendedName>
</protein>
<evidence type="ECO:0000313" key="4">
    <source>
        <dbReference type="Proteomes" id="UP001163798"/>
    </source>
</evidence>
<organism evidence="3 4">
    <name type="scientific">Lentinula aff. detonsa</name>
    <dbReference type="NCBI Taxonomy" id="2804958"/>
    <lineage>
        <taxon>Eukaryota</taxon>
        <taxon>Fungi</taxon>
        <taxon>Dikarya</taxon>
        <taxon>Basidiomycota</taxon>
        <taxon>Agaricomycotina</taxon>
        <taxon>Agaricomycetes</taxon>
        <taxon>Agaricomycetidae</taxon>
        <taxon>Agaricales</taxon>
        <taxon>Marasmiineae</taxon>
        <taxon>Omphalotaceae</taxon>
        <taxon>Lentinula</taxon>
    </lineage>
</organism>
<evidence type="ECO:0000256" key="1">
    <source>
        <dbReference type="SAM" id="MobiDB-lite"/>
    </source>
</evidence>
<name>A0AA38KKP4_9AGAR</name>
<evidence type="ECO:0000313" key="3">
    <source>
        <dbReference type="EMBL" id="KAJ3780494.1"/>
    </source>
</evidence>
<feature type="chain" id="PRO_5041423042" description="Secreted protein" evidence="2">
    <location>
        <begin position="16"/>
        <end position="176"/>
    </location>
</feature>
<accession>A0AA38KKP4</accession>
<comment type="caution">
    <text evidence="3">The sequence shown here is derived from an EMBL/GenBank/DDBJ whole genome shotgun (WGS) entry which is preliminary data.</text>
</comment>
<gene>
    <name evidence="3" type="ORF">GGU10DRAFT_437847</name>
</gene>
<proteinExistence type="predicted"/>
<evidence type="ECO:0000256" key="2">
    <source>
        <dbReference type="SAM" id="SignalP"/>
    </source>
</evidence>